<dbReference type="STRING" id="1385517.N800_06740"/>
<dbReference type="OrthoDB" id="6058758at2"/>
<evidence type="ECO:0008006" key="4">
    <source>
        <dbReference type="Google" id="ProtNLM"/>
    </source>
</evidence>
<evidence type="ECO:0000256" key="1">
    <source>
        <dbReference type="SAM" id="MobiDB-lite"/>
    </source>
</evidence>
<dbReference type="AlphaFoldDB" id="A0A0A0EWK7"/>
<evidence type="ECO:0000313" key="2">
    <source>
        <dbReference type="EMBL" id="KGM54670.1"/>
    </source>
</evidence>
<name>A0A0A0EWK7_9GAMM</name>
<sequence>MSTNHHAPTTEGLADDSATTAGSRPHVSAEGGQTQPHATIAEPSAATPAPAAGEEVTEAVAPRVRDHDEALLDLDYAIRISCLHERLFGRVKRGIIALNLLAGAAAVSTFFEGNAALVAASAAVVAGTTIADAVWDYGSLSAAHAADRKRFQRIRARSARMTVDKLDAAVELAKIDCAQSLESLRLPAYNDNLRRHGRSEHLAKLTLLQKLMGIIA</sequence>
<accession>A0A0A0EWK7</accession>
<dbReference type="RefSeq" id="WP_036136800.1">
    <property type="nucleotide sequence ID" value="NZ_AVPU01000011.1"/>
</dbReference>
<protein>
    <recommendedName>
        <fullName evidence="4">SMODS and SLOG-associating 2TM effector domain-containing protein</fullName>
    </recommendedName>
</protein>
<keyword evidence="3" id="KW-1185">Reference proteome</keyword>
<dbReference type="EMBL" id="AVPU01000011">
    <property type="protein sequence ID" value="KGM54670.1"/>
    <property type="molecule type" value="Genomic_DNA"/>
</dbReference>
<evidence type="ECO:0000313" key="3">
    <source>
        <dbReference type="Proteomes" id="UP000029998"/>
    </source>
</evidence>
<dbReference type="Proteomes" id="UP000029998">
    <property type="component" value="Unassembled WGS sequence"/>
</dbReference>
<comment type="caution">
    <text evidence="2">The sequence shown here is derived from an EMBL/GenBank/DDBJ whole genome shotgun (WGS) entry which is preliminary data.</text>
</comment>
<reference evidence="2 3" key="1">
    <citation type="submission" date="2013-08" db="EMBL/GenBank/DDBJ databases">
        <title>Genome sequencing of Lysobacter.</title>
        <authorList>
            <person name="Zhang S."/>
            <person name="Wang G."/>
        </authorList>
    </citation>
    <scope>NUCLEOTIDE SEQUENCE [LARGE SCALE GENOMIC DNA]</scope>
    <source>
        <strain evidence="2 3">GH1-9</strain>
    </source>
</reference>
<feature type="region of interest" description="Disordered" evidence="1">
    <location>
        <begin position="1"/>
        <end position="35"/>
    </location>
</feature>
<gene>
    <name evidence="2" type="ORF">N800_06740</name>
</gene>
<organism evidence="2 3">
    <name type="scientific">Lysobacter daejeonensis GH1-9</name>
    <dbReference type="NCBI Taxonomy" id="1385517"/>
    <lineage>
        <taxon>Bacteria</taxon>
        <taxon>Pseudomonadati</taxon>
        <taxon>Pseudomonadota</taxon>
        <taxon>Gammaproteobacteria</taxon>
        <taxon>Lysobacterales</taxon>
        <taxon>Lysobacteraceae</taxon>
        <taxon>Aerolutibacter</taxon>
    </lineage>
</organism>
<proteinExistence type="predicted"/>